<evidence type="ECO:0000313" key="1">
    <source>
        <dbReference type="EMBL" id="TDY66367.1"/>
    </source>
</evidence>
<dbReference type="EMBL" id="SORO01000007">
    <property type="protein sequence ID" value="TDY66367.1"/>
    <property type="molecule type" value="Genomic_DNA"/>
</dbReference>
<dbReference type="Pfam" id="PF13181">
    <property type="entry name" value="TPR_8"/>
    <property type="match status" value="2"/>
</dbReference>
<comment type="caution">
    <text evidence="1">The sequence shown here is derived from an EMBL/GenBank/DDBJ whole genome shotgun (WGS) entry which is preliminary data.</text>
</comment>
<dbReference type="Gene3D" id="1.25.40.10">
    <property type="entry name" value="Tetratricopeptide repeat domain"/>
    <property type="match status" value="1"/>
</dbReference>
<dbReference type="AlphaFoldDB" id="A0A4R8MNI0"/>
<keyword evidence="2" id="KW-1185">Reference proteome</keyword>
<dbReference type="SUPFAM" id="SSF48452">
    <property type="entry name" value="TPR-like"/>
    <property type="match status" value="1"/>
</dbReference>
<protein>
    <submittedName>
        <fullName evidence="1">Tetratricopeptide repeat protein</fullName>
    </submittedName>
</protein>
<dbReference type="InterPro" id="IPR011990">
    <property type="entry name" value="TPR-like_helical_dom_sf"/>
</dbReference>
<proteinExistence type="predicted"/>
<gene>
    <name evidence="1" type="ORF">CLV96_3937</name>
</gene>
<reference evidence="1 2" key="1">
    <citation type="submission" date="2019-03" db="EMBL/GenBank/DDBJ databases">
        <title>Genomic Encyclopedia of Archaeal and Bacterial Type Strains, Phase II (KMG-II): from individual species to whole genera.</title>
        <authorList>
            <person name="Goeker M."/>
        </authorList>
    </citation>
    <scope>NUCLEOTIDE SEQUENCE [LARGE SCALE GENOMIC DNA]</scope>
    <source>
        <strain evidence="1 2">DSM 21537</strain>
    </source>
</reference>
<accession>A0A4R8MNI0</accession>
<dbReference type="InterPro" id="IPR019734">
    <property type="entry name" value="TPR_rpt"/>
</dbReference>
<organism evidence="1 2">
    <name type="scientific">Leptospira meyeri</name>
    <dbReference type="NCBI Taxonomy" id="29508"/>
    <lineage>
        <taxon>Bacteria</taxon>
        <taxon>Pseudomonadati</taxon>
        <taxon>Spirochaetota</taxon>
        <taxon>Spirochaetia</taxon>
        <taxon>Leptospirales</taxon>
        <taxon>Leptospiraceae</taxon>
        <taxon>Leptospira</taxon>
    </lineage>
</organism>
<name>A0A4R8MNI0_LEPME</name>
<evidence type="ECO:0000313" key="2">
    <source>
        <dbReference type="Proteomes" id="UP000294684"/>
    </source>
</evidence>
<sequence length="194" mass="22520">MRNKDTKFQIYLTKTFITIILFALVFCKNDEREVEALKLKQLFDEGNYIEVIKYSEILMKKYPSSKSGYLIMISVAYQQLGNLEMTKFYIKKAIELDNSQGENYANLGVIYFNEKNYKDSLPYLLEGLEKGGYKDPCALVYAIGLCYSELKDVNNAAGAFLSFLSRCENESRFIEQIKIANMYLFANKEKIEIR</sequence>
<dbReference type="Proteomes" id="UP000294684">
    <property type="component" value="Unassembled WGS sequence"/>
</dbReference>